<dbReference type="InterPro" id="IPR047879">
    <property type="entry name" value="YjiT"/>
</dbReference>
<protein>
    <submittedName>
        <fullName evidence="1">Uncharacterized protein</fullName>
    </submittedName>
</protein>
<gene>
    <name evidence="1" type="ordered locus">SPA4315</name>
    <name evidence="2" type="ORF">GNB70_001129</name>
</gene>
<organism evidence="1 3">
    <name type="scientific">Salmonella paratyphi A (strain ATCC 9150 / SARB42)</name>
    <dbReference type="NCBI Taxonomy" id="295319"/>
    <lineage>
        <taxon>Bacteria</taxon>
        <taxon>Pseudomonadati</taxon>
        <taxon>Pseudomonadota</taxon>
        <taxon>Gammaproteobacteria</taxon>
        <taxon>Enterobacterales</taxon>
        <taxon>Enterobacteriaceae</taxon>
        <taxon>Salmonella</taxon>
    </lineage>
</organism>
<name>A0A0H2WVL9_SALPA</name>
<dbReference type="EMBL" id="DAASTS010000004">
    <property type="protein sequence ID" value="HAE6985522.1"/>
    <property type="molecule type" value="Genomic_DNA"/>
</dbReference>
<dbReference type="HOGENOM" id="CLU_009762_2_0_6"/>
<dbReference type="NCBIfam" id="NF038336">
    <property type="entry name" value="YjiT_fam"/>
    <property type="match status" value="1"/>
</dbReference>
<evidence type="ECO:0000313" key="3">
    <source>
        <dbReference type="Proteomes" id="UP000008185"/>
    </source>
</evidence>
<dbReference type="RefSeq" id="WP_000083328.1">
    <property type="nucleotide sequence ID" value="NC_006511.1"/>
</dbReference>
<reference evidence="2" key="3">
    <citation type="submission" date="2018-07" db="EMBL/GenBank/DDBJ databases">
        <authorList>
            <consortium name="NCBI Pathogen Detection Project"/>
        </authorList>
    </citation>
    <scope>NUCLEOTIDE SEQUENCE</scope>
    <source>
        <strain evidence="2">ATCC 9150</strain>
    </source>
</reference>
<evidence type="ECO:0000313" key="1">
    <source>
        <dbReference type="EMBL" id="AAV80043.1"/>
    </source>
</evidence>
<reference evidence="1 3" key="1">
    <citation type="journal article" date="2004" name="Nat. Genet.">
        <title>Comparison of genome degradation in Paratyphi A and Typhi, human-restricted serovars of Salmonella enterica that cause typhoid.</title>
        <authorList>
            <person name="McClelland M."/>
            <person name="Sanderson K.E."/>
            <person name="Clifton S.W."/>
            <person name="Latreille P."/>
            <person name="Porwollik S."/>
            <person name="Sabo A."/>
            <person name="Meyer R."/>
            <person name="Bieri T."/>
            <person name="Ozersky P."/>
            <person name="McLellan M."/>
            <person name="Harkins C.R."/>
            <person name="Wang C."/>
            <person name="Nguyen C."/>
            <person name="Berghoff A."/>
            <person name="Elliott G."/>
            <person name="Kohlberg S."/>
            <person name="Strong C."/>
            <person name="Du F."/>
            <person name="Carter J."/>
            <person name="Kremizki C."/>
            <person name="Layman D."/>
            <person name="Leonard S."/>
            <person name="Sun H."/>
            <person name="Fulton L."/>
            <person name="Nash W."/>
            <person name="Miner T."/>
            <person name="Minx P."/>
            <person name="Delehaunty K."/>
            <person name="Fronick C."/>
            <person name="Magrini V."/>
            <person name="Nhan M."/>
            <person name="Warren W."/>
            <person name="Florea L."/>
            <person name="Spieth J."/>
            <person name="Wilson R.K."/>
        </authorList>
    </citation>
    <scope>NUCLEOTIDE SEQUENCE [LARGE SCALE GENOMIC DNA]</scope>
    <source>
        <strain evidence="1">ATCC 9150</strain>
        <strain evidence="3">ATCC 9150 / SARB42</strain>
    </source>
</reference>
<accession>A0A0H2WVL9</accession>
<dbReference type="AlphaFoldDB" id="A0A0H2WVL9"/>
<dbReference type="Proteomes" id="UP000008185">
    <property type="component" value="Chromosome"/>
</dbReference>
<dbReference type="KEGG" id="spt:SPA4315"/>
<reference evidence="2" key="2">
    <citation type="journal article" date="2018" name="Genome Biol.">
        <title>SKESA: strategic k-mer extension for scrupulous assemblies.</title>
        <authorList>
            <person name="Souvorov A."/>
            <person name="Agarwala R."/>
            <person name="Lipman D.J."/>
        </authorList>
    </citation>
    <scope>NUCLEOTIDE SEQUENCE</scope>
    <source>
        <strain evidence="2">ATCC 9150</strain>
    </source>
</reference>
<evidence type="ECO:0000313" key="2">
    <source>
        <dbReference type="EMBL" id="HAE6985522.1"/>
    </source>
</evidence>
<sequence length="1099" mass="125147">MSQSEYTSILKCTPWLAKFLTRRGLKQPDHRPLYEYHATSEEYDELKRLLRAIGVPDGYKSDKGYAACFTLFCSEWYRRDYEREYGWAWEPIYKTIGISASSSEMGKIIPKGLDGYWGRPVRFYDTERRNFLGSLFSEGGLPFRLLKESNSRFQSMFSLILNQYDQAKSSNISTFALVHAAVEKSSLPVVFKEDTSVELISRMAEQLVSLVQIYNLSNHTEPVKELERVHPKWRDSFPVPLDDDTGTSFLNGLLRTASTESKPRLQKNKTTLCQFLWSENHPEALQALISLPEELSFSIDIEPSTTRFELAIYEDGNEIASLGPAYATLSNSQAKIKVRKREIKFYRRNPTVSLFIVARAGGMFFGSNLLEGSEVAVGDVPLVFVSDKNEWLLQGQASCSVRGSHVLIVLPKDGCLASEHEDCDSGFSALGCHALTIKGRQDIIIKGDETYRIKIGRDQIIHTGFSFQGKRLNWTSYPDELFLGVPGITQHSENLSTRHYKRFFNGTFIENCDVQEKMGAQFISVRNENDETLLRKKIGILPNDFSLEIKNGQQANEGSVIITTQHPCLYSLKEKTLEVGRKRLPGSTEIMMKAEGIPPASISLQITPNLTANPIVIWLPFPARGCLAFDKDEKPLPKNLTINDLLGARAYLFGKNGEPTRYQLELRLRSRSGMQAWYEWHYSAGECPVELTLYSLREHIDNLLSLEEGIDQTVDMRIKGGGSSFTWQIRRYKYSLDYDRGRQILLANSISNRTGQIPSPVIMLLSEPERKVVLLTSRMSEGVPVGEFELSSIIQKNGPWLVLPKPGEEASFRPCFIAGEPVIQSDATAIQSLQKATQLFNPRSDVNTIMLVLEQMASDPAHSGWQFLRNLYDQFGYLPLATFEVWRALVQHPQALAMSLFKFEMSIDYLSRIESEFPVFWEFLSITKVKRSATRFRAFLTHKGAPEEMQIRLLDRMYQQLGTTFPTYASEVQLWLSQGKLPPVFPELTMKGIILEWYQELLREHGESRWPEFGGPGLLRWYMSQQNPVIDISPDASYRYSVTLLPVFAAAVASGKTTFESVFENKPGAVFFLRQVRDFDSRWFNAIFQYCLLRNVTEK</sequence>
<proteinExistence type="predicted"/>
<dbReference type="EMBL" id="CP000026">
    <property type="protein sequence ID" value="AAV80043.1"/>
    <property type="molecule type" value="Genomic_DNA"/>
</dbReference>